<dbReference type="AlphaFoldDB" id="A0AAN7HM72"/>
<feature type="transmembrane region" description="Helical" evidence="2">
    <location>
        <begin position="264"/>
        <end position="285"/>
    </location>
</feature>
<feature type="compositionally biased region" description="Polar residues" evidence="1">
    <location>
        <begin position="191"/>
        <end position="224"/>
    </location>
</feature>
<keyword evidence="5" id="KW-1185">Reference proteome</keyword>
<feature type="chain" id="PRO_5042894027" description="SH3 domain-containing protein" evidence="3">
    <location>
        <begin position="19"/>
        <end position="372"/>
    </location>
</feature>
<keyword evidence="2" id="KW-1133">Transmembrane helix</keyword>
<evidence type="ECO:0000256" key="2">
    <source>
        <dbReference type="SAM" id="Phobius"/>
    </source>
</evidence>
<keyword evidence="2" id="KW-0812">Transmembrane</keyword>
<feature type="region of interest" description="Disordered" evidence="1">
    <location>
        <begin position="321"/>
        <end position="344"/>
    </location>
</feature>
<keyword evidence="3" id="KW-0732">Signal</keyword>
<feature type="compositionally biased region" description="Polar residues" evidence="1">
    <location>
        <begin position="332"/>
        <end position="341"/>
    </location>
</feature>
<dbReference type="EMBL" id="MU857677">
    <property type="protein sequence ID" value="KAK4246318.1"/>
    <property type="molecule type" value="Genomic_DNA"/>
</dbReference>
<feature type="compositionally biased region" description="Low complexity" evidence="1">
    <location>
        <begin position="235"/>
        <end position="258"/>
    </location>
</feature>
<protein>
    <recommendedName>
        <fullName evidence="6">SH3 domain-containing protein</fullName>
    </recommendedName>
</protein>
<proteinExistence type="predicted"/>
<keyword evidence="2" id="KW-0472">Membrane</keyword>
<gene>
    <name evidence="4" type="ORF">C7999DRAFT_33286</name>
</gene>
<accession>A0AAN7HM72</accession>
<evidence type="ECO:0008006" key="6">
    <source>
        <dbReference type="Google" id="ProtNLM"/>
    </source>
</evidence>
<feature type="region of interest" description="Disordered" evidence="1">
    <location>
        <begin position="156"/>
        <end position="258"/>
    </location>
</feature>
<evidence type="ECO:0000313" key="4">
    <source>
        <dbReference type="EMBL" id="KAK4246318.1"/>
    </source>
</evidence>
<evidence type="ECO:0000313" key="5">
    <source>
        <dbReference type="Proteomes" id="UP001303647"/>
    </source>
</evidence>
<dbReference type="Proteomes" id="UP001303647">
    <property type="component" value="Unassembled WGS sequence"/>
</dbReference>
<feature type="signal peptide" evidence="3">
    <location>
        <begin position="1"/>
        <end position="18"/>
    </location>
</feature>
<evidence type="ECO:0000256" key="3">
    <source>
        <dbReference type="SAM" id="SignalP"/>
    </source>
</evidence>
<evidence type="ECO:0000256" key="1">
    <source>
        <dbReference type="SAM" id="MobiDB-lite"/>
    </source>
</evidence>
<name>A0AAN7HM72_9PEZI</name>
<feature type="compositionally biased region" description="Low complexity" evidence="1">
    <location>
        <begin position="158"/>
        <end position="176"/>
    </location>
</feature>
<reference evidence="4" key="1">
    <citation type="journal article" date="2023" name="Mol. Phylogenet. Evol.">
        <title>Genome-scale phylogeny and comparative genomics of the fungal order Sordariales.</title>
        <authorList>
            <person name="Hensen N."/>
            <person name="Bonometti L."/>
            <person name="Westerberg I."/>
            <person name="Brannstrom I.O."/>
            <person name="Guillou S."/>
            <person name="Cros-Aarteil S."/>
            <person name="Calhoun S."/>
            <person name="Haridas S."/>
            <person name="Kuo A."/>
            <person name="Mondo S."/>
            <person name="Pangilinan J."/>
            <person name="Riley R."/>
            <person name="LaButti K."/>
            <person name="Andreopoulos B."/>
            <person name="Lipzen A."/>
            <person name="Chen C."/>
            <person name="Yan M."/>
            <person name="Daum C."/>
            <person name="Ng V."/>
            <person name="Clum A."/>
            <person name="Steindorff A."/>
            <person name="Ohm R.A."/>
            <person name="Martin F."/>
            <person name="Silar P."/>
            <person name="Natvig D.O."/>
            <person name="Lalanne C."/>
            <person name="Gautier V."/>
            <person name="Ament-Velasquez S.L."/>
            <person name="Kruys A."/>
            <person name="Hutchinson M.I."/>
            <person name="Powell A.J."/>
            <person name="Barry K."/>
            <person name="Miller A.N."/>
            <person name="Grigoriev I.V."/>
            <person name="Debuchy R."/>
            <person name="Gladieux P."/>
            <person name="Hiltunen Thoren M."/>
            <person name="Johannesson H."/>
        </authorList>
    </citation>
    <scope>NUCLEOTIDE SEQUENCE</scope>
    <source>
        <strain evidence="4">CBS 359.72</strain>
    </source>
</reference>
<reference evidence="4" key="2">
    <citation type="submission" date="2023-05" db="EMBL/GenBank/DDBJ databases">
        <authorList>
            <consortium name="Lawrence Berkeley National Laboratory"/>
            <person name="Steindorff A."/>
            <person name="Hensen N."/>
            <person name="Bonometti L."/>
            <person name="Westerberg I."/>
            <person name="Brannstrom I.O."/>
            <person name="Guillou S."/>
            <person name="Cros-Aarteil S."/>
            <person name="Calhoun S."/>
            <person name="Haridas S."/>
            <person name="Kuo A."/>
            <person name="Mondo S."/>
            <person name="Pangilinan J."/>
            <person name="Riley R."/>
            <person name="Labutti K."/>
            <person name="Andreopoulos B."/>
            <person name="Lipzen A."/>
            <person name="Chen C."/>
            <person name="Yanf M."/>
            <person name="Daum C."/>
            <person name="Ng V."/>
            <person name="Clum A."/>
            <person name="Ohm R."/>
            <person name="Martin F."/>
            <person name="Silar P."/>
            <person name="Natvig D."/>
            <person name="Lalanne C."/>
            <person name="Gautier V."/>
            <person name="Ament-Velasquez S.L."/>
            <person name="Kruys A."/>
            <person name="Hutchinson M.I."/>
            <person name="Powell A.J."/>
            <person name="Barry K."/>
            <person name="Miller A.N."/>
            <person name="Grigoriev I.V."/>
            <person name="Debuchy R."/>
            <person name="Gladieux P."/>
            <person name="Thoren M.H."/>
            <person name="Johannesson H."/>
        </authorList>
    </citation>
    <scope>NUCLEOTIDE SEQUENCE</scope>
    <source>
        <strain evidence="4">CBS 359.72</strain>
    </source>
</reference>
<comment type="caution">
    <text evidence="4">The sequence shown here is derived from an EMBL/GenBank/DDBJ whole genome shotgun (WGS) entry which is preliminary data.</text>
</comment>
<sequence length="372" mass="38952">MLSLVLHVVLLLSAVTQANDQGPWERQPQNNATVTHDKRQEAVIVTRLSTIYYSGDGERLRTADPGSDIRLDVVNGLFGWCRTAIREATDCGFRGGCVDNYDCSKGCGLTDAAYTCSNAKWPFCSIAVLRLSNNASPLTNFACGSLSRIDRYSAFTTSPESASSPRPEPLTSSSRSHSSREDASTSTSISTAKEASQPTDATASDTEVSISNPTTTLNAQNIAPSSSSGGEGESEGSSASSASSDSSESSDGGSRSGGSNNTPAIIGGVFGCVVVICSCVVLLFWMRHRSKNALQGSLAVRSDIADQLALPPEYKSALKAGGREVPAELSGRSPSASQGSWDNVAGHAGYPPITPVELPIAETEFEIGRVKP</sequence>
<organism evidence="4 5">
    <name type="scientific">Corynascus novoguineensis</name>
    <dbReference type="NCBI Taxonomy" id="1126955"/>
    <lineage>
        <taxon>Eukaryota</taxon>
        <taxon>Fungi</taxon>
        <taxon>Dikarya</taxon>
        <taxon>Ascomycota</taxon>
        <taxon>Pezizomycotina</taxon>
        <taxon>Sordariomycetes</taxon>
        <taxon>Sordariomycetidae</taxon>
        <taxon>Sordariales</taxon>
        <taxon>Chaetomiaceae</taxon>
        <taxon>Corynascus</taxon>
    </lineage>
</organism>